<evidence type="ECO:0000313" key="1">
    <source>
        <dbReference type="EMBL" id="SED25406.1"/>
    </source>
</evidence>
<dbReference type="RefSeq" id="WP_092118659.1">
    <property type="nucleotide sequence ID" value="NZ_FNTH01000001.1"/>
</dbReference>
<evidence type="ECO:0000313" key="2">
    <source>
        <dbReference type="Proteomes" id="UP000198992"/>
    </source>
</evidence>
<dbReference type="EMBL" id="FNTH01000001">
    <property type="protein sequence ID" value="SED25406.1"/>
    <property type="molecule type" value="Genomic_DNA"/>
</dbReference>
<sequence>MSAPLFDFQCWVGKYDIKRFDELPEKTNMAAFASEIYQSSAAEFLGSGFDAPPDAPYLLQVGPAKSLRPSRKALDHAVGLLLQTDVSKLHRAESDRWIDIRKRLKSATSRRRELAELSKLRAEPINFDPDQLSALKRNVLAIARCIGMLNVGEGIPDRDEFDSNITPCESLGDWIAAADTIQLIFDLRDQEFDLPPQVIAPHDHLNLLLSNHPVVLHIQPSSTRAALIYHAAQMVAQGTISQTCDKCGKPFLEGGQRDPRNKKRAGARFCSDKCRYEYHNEARRKAKQHSVGGPG</sequence>
<dbReference type="AlphaFoldDB" id="A0A1H4Z597"/>
<gene>
    <name evidence="1" type="ORF">SAMN05444164_4237</name>
</gene>
<proteinExistence type="predicted"/>
<dbReference type="Proteomes" id="UP000198992">
    <property type="component" value="Unassembled WGS sequence"/>
</dbReference>
<organism evidence="1 2">
    <name type="scientific">Bradyrhizobium erythrophlei</name>
    <dbReference type="NCBI Taxonomy" id="1437360"/>
    <lineage>
        <taxon>Bacteria</taxon>
        <taxon>Pseudomonadati</taxon>
        <taxon>Pseudomonadota</taxon>
        <taxon>Alphaproteobacteria</taxon>
        <taxon>Hyphomicrobiales</taxon>
        <taxon>Nitrobacteraceae</taxon>
        <taxon>Bradyrhizobium</taxon>
    </lineage>
</organism>
<name>A0A1H4Z597_9BRAD</name>
<accession>A0A1H4Z597</accession>
<protein>
    <submittedName>
        <fullName evidence="1">Uncharacterized protein</fullName>
    </submittedName>
</protein>
<reference evidence="1 2" key="1">
    <citation type="submission" date="2016-10" db="EMBL/GenBank/DDBJ databases">
        <authorList>
            <person name="de Groot N.N."/>
        </authorList>
    </citation>
    <scope>NUCLEOTIDE SEQUENCE [LARGE SCALE GENOMIC DNA]</scope>
    <source>
        <strain evidence="1 2">MT12</strain>
    </source>
</reference>
<dbReference type="OrthoDB" id="4956084at2"/>